<comment type="caution">
    <text evidence="2">The sequence shown here is derived from an EMBL/GenBank/DDBJ whole genome shotgun (WGS) entry which is preliminary data.</text>
</comment>
<keyword evidence="3" id="KW-1185">Reference proteome</keyword>
<organism evidence="2 3">
    <name type="scientific">Chara braunii</name>
    <name type="common">Braun's stonewort</name>
    <dbReference type="NCBI Taxonomy" id="69332"/>
    <lineage>
        <taxon>Eukaryota</taxon>
        <taxon>Viridiplantae</taxon>
        <taxon>Streptophyta</taxon>
        <taxon>Charophyceae</taxon>
        <taxon>Charales</taxon>
        <taxon>Characeae</taxon>
        <taxon>Chara</taxon>
    </lineage>
</organism>
<evidence type="ECO:0000313" key="2">
    <source>
        <dbReference type="EMBL" id="GBG88417.1"/>
    </source>
</evidence>
<dbReference type="OrthoDB" id="543560at2759"/>
<feature type="compositionally biased region" description="Low complexity" evidence="1">
    <location>
        <begin position="26"/>
        <end position="35"/>
    </location>
</feature>
<protein>
    <submittedName>
        <fullName evidence="2">Uncharacterized protein</fullName>
    </submittedName>
</protein>
<feature type="compositionally biased region" description="Basic and acidic residues" evidence="1">
    <location>
        <begin position="108"/>
        <end position="123"/>
    </location>
</feature>
<feature type="region of interest" description="Disordered" evidence="1">
    <location>
        <begin position="381"/>
        <end position="437"/>
    </location>
</feature>
<dbReference type="InterPro" id="IPR040306">
    <property type="entry name" value="Os02g0753200-like"/>
</dbReference>
<reference evidence="2 3" key="1">
    <citation type="journal article" date="2018" name="Cell">
        <title>The Chara Genome: Secondary Complexity and Implications for Plant Terrestrialization.</title>
        <authorList>
            <person name="Nishiyama T."/>
            <person name="Sakayama H."/>
            <person name="Vries J.D."/>
            <person name="Buschmann H."/>
            <person name="Saint-Marcoux D."/>
            <person name="Ullrich K.K."/>
            <person name="Haas F.B."/>
            <person name="Vanderstraeten L."/>
            <person name="Becker D."/>
            <person name="Lang D."/>
            <person name="Vosolsobe S."/>
            <person name="Rombauts S."/>
            <person name="Wilhelmsson P.K.I."/>
            <person name="Janitza P."/>
            <person name="Kern R."/>
            <person name="Heyl A."/>
            <person name="Rumpler F."/>
            <person name="Villalobos L.I.A.C."/>
            <person name="Clay J.M."/>
            <person name="Skokan R."/>
            <person name="Toyoda A."/>
            <person name="Suzuki Y."/>
            <person name="Kagoshima H."/>
            <person name="Schijlen E."/>
            <person name="Tajeshwar N."/>
            <person name="Catarino B."/>
            <person name="Hetherington A.J."/>
            <person name="Saltykova A."/>
            <person name="Bonnot C."/>
            <person name="Breuninger H."/>
            <person name="Symeonidi A."/>
            <person name="Radhakrishnan G.V."/>
            <person name="Van Nieuwerburgh F."/>
            <person name="Deforce D."/>
            <person name="Chang C."/>
            <person name="Karol K.G."/>
            <person name="Hedrich R."/>
            <person name="Ulvskov P."/>
            <person name="Glockner G."/>
            <person name="Delwiche C.F."/>
            <person name="Petrasek J."/>
            <person name="Van de Peer Y."/>
            <person name="Friml J."/>
            <person name="Beilby M."/>
            <person name="Dolan L."/>
            <person name="Kohara Y."/>
            <person name="Sugano S."/>
            <person name="Fujiyama A."/>
            <person name="Delaux P.-M."/>
            <person name="Quint M."/>
            <person name="TheiBen G."/>
            <person name="Hagemann M."/>
            <person name="Harholt J."/>
            <person name="Dunand C."/>
            <person name="Zachgo S."/>
            <person name="Langdale J."/>
            <person name="Maumus F."/>
            <person name="Straeten D.V.D."/>
            <person name="Gould S.B."/>
            <person name="Rensing S.A."/>
        </authorList>
    </citation>
    <scope>NUCLEOTIDE SEQUENCE [LARGE SCALE GENOMIC DNA]</scope>
    <source>
        <strain evidence="2 3">S276</strain>
    </source>
</reference>
<feature type="region of interest" description="Disordered" evidence="1">
    <location>
        <begin position="325"/>
        <end position="367"/>
    </location>
</feature>
<feature type="compositionally biased region" description="Acidic residues" evidence="1">
    <location>
        <begin position="36"/>
        <end position="45"/>
    </location>
</feature>
<sequence>MSFSLLGGVYDSESEDDENGRRRSGENGASSSGDDSSVEDGDGEDVSQGQQQCAQLPGEGDPWGSQAASAQERERGLPSPLDMFTEVKGPPSFLDPPATRPIPGLPAGREEVPDYGAVEKGERTPLGSSDPPVLEGREKKQLPVGAVIVAQAQTVVSARDWPKVDDEGGGHGEGVTTVESVQPVKNGEAQQGRVYGVLMPTKDGASQLLRICDRCGIPKTFSNSFGGLVCPQCKGRALTAAAVGGGGGGGAAAGSKGAEEADAKEGDGKRKFTVKDREKSKRMRGQSSHASWKSQHPEQECQAQPALTQRIVNHSKEVSNEEFMMDGLKTPDPPSRKRFGAVGESKKTGTQEWRWSPGTPSIGGACSPSISSVGVSEAMTPRVATPSKAMTPRVATPSKAMTPRVATPSNAMTPRVVTPSGLSERKRRSGWCSIGSGAGRDEGSPICLSARKKGRKEGGASVEYHSQDKTQTRSFPIPRNESKMMLPPHSQIDTPYQKSVEGEDPFVKNIGGGELLQQPVTPLMETSSSRSLRRRPVLKSSLVGLTIASPRSAIDSAQTAVGSFWGLTSGTASKKEIKEIEVKADALEEKELDCDATDDDDDDDDCLLVSMDGDIKEEKGLTNDSKRTSLVCEDVVDLRDSSDESDDDMEEAVEVVNDEEKDVVKKMESSAPGFVSEGAEGGVSDRVLKGKGGDMVSAAGKVERGEALRSPRPSWKKGVGRHKGGKGSLIDNHFPPSMPTQRRKINSAAVPSVRQGMITRRTNAMKVMSKKATSNNLLNYYRLSKGGISSAARGKRSDVTKESNALHKYAASVAYGSSTKVKDGTSTSPPTQSEKRNRVPCDATEDSNTLHSHAAPIVYESTTKVKEGTLESRPTASEKHDRVACSPTQLPAVAFSGCEDGSQVQVQTKGNERLPFLHEGNGTVVPSLSQVAALQDLESLCERPARIEERGEDGASRRHVVGYMAKTVDAGNRQPIAARAREGSGCQSALRIPPSPLQRAVGGKAIPLTSVLRSSDRPAKSETVSGTPGRRRVTFDLRHQDDSEAYGIDRVVIGSPMTTTTSSCEVDGTCDTFDCLWTKEPKRIVEFLWQNDPVYRGMLCMGCEHQYTDEFRERYLRALAAESS</sequence>
<feature type="region of interest" description="Disordered" evidence="1">
    <location>
        <begin position="458"/>
        <end position="489"/>
    </location>
</feature>
<evidence type="ECO:0000313" key="3">
    <source>
        <dbReference type="Proteomes" id="UP000265515"/>
    </source>
</evidence>
<feature type="region of interest" description="Disordered" evidence="1">
    <location>
        <begin position="819"/>
        <end position="850"/>
    </location>
</feature>
<proteinExistence type="predicted"/>
<feature type="region of interest" description="Disordered" evidence="1">
    <location>
        <begin position="244"/>
        <end position="304"/>
    </location>
</feature>
<name>A0A388M1F5_CHABU</name>
<dbReference type="PANTHER" id="PTHR35321:SF1">
    <property type="entry name" value="OS02G0753200 PROTEIN"/>
    <property type="match status" value="1"/>
</dbReference>
<feature type="region of interest" description="Disordered" evidence="1">
    <location>
        <begin position="1"/>
        <end position="134"/>
    </location>
</feature>
<feature type="compositionally biased region" description="Basic and acidic residues" evidence="1">
    <location>
        <begin position="257"/>
        <end position="279"/>
    </location>
</feature>
<dbReference type="Gramene" id="GBG88417">
    <property type="protein sequence ID" value="GBG88417"/>
    <property type="gene ID" value="CBR_g47116"/>
</dbReference>
<feature type="compositionally biased region" description="Polar residues" evidence="1">
    <location>
        <begin position="819"/>
        <end position="832"/>
    </location>
</feature>
<dbReference type="EMBL" id="BFEA01000671">
    <property type="protein sequence ID" value="GBG88417.1"/>
    <property type="molecule type" value="Genomic_DNA"/>
</dbReference>
<dbReference type="Proteomes" id="UP000265515">
    <property type="component" value="Unassembled WGS sequence"/>
</dbReference>
<feature type="compositionally biased region" description="Polar residues" evidence="1">
    <location>
        <begin position="285"/>
        <end position="294"/>
    </location>
</feature>
<feature type="compositionally biased region" description="Basic residues" evidence="1">
    <location>
        <begin position="714"/>
        <end position="725"/>
    </location>
</feature>
<accession>A0A388M1F5</accession>
<dbReference type="PANTHER" id="PTHR35321">
    <property type="entry name" value="OS02G0753200 PROTEIN"/>
    <property type="match status" value="1"/>
</dbReference>
<evidence type="ECO:0000256" key="1">
    <source>
        <dbReference type="SAM" id="MobiDB-lite"/>
    </source>
</evidence>
<feature type="region of interest" description="Disordered" evidence="1">
    <location>
        <begin position="704"/>
        <end position="742"/>
    </location>
</feature>
<gene>
    <name evidence="2" type="ORF">CBR_g47116</name>
</gene>
<dbReference type="AlphaFoldDB" id="A0A388M1F5"/>